<name>A0ABP8Z006_9ACTN</name>
<keyword evidence="1" id="KW-0472">Membrane</keyword>
<comment type="caution">
    <text evidence="2">The sequence shown here is derived from an EMBL/GenBank/DDBJ whole genome shotgun (WGS) entry which is preliminary data.</text>
</comment>
<evidence type="ECO:0000256" key="1">
    <source>
        <dbReference type="SAM" id="Phobius"/>
    </source>
</evidence>
<protein>
    <submittedName>
        <fullName evidence="2">Uncharacterized protein</fullName>
    </submittedName>
</protein>
<keyword evidence="3" id="KW-1185">Reference proteome</keyword>
<organism evidence="2 3">
    <name type="scientific">Gordonia alkaliphila</name>
    <dbReference type="NCBI Taxonomy" id="1053547"/>
    <lineage>
        <taxon>Bacteria</taxon>
        <taxon>Bacillati</taxon>
        <taxon>Actinomycetota</taxon>
        <taxon>Actinomycetes</taxon>
        <taxon>Mycobacteriales</taxon>
        <taxon>Gordoniaceae</taxon>
        <taxon>Gordonia</taxon>
    </lineage>
</organism>
<feature type="transmembrane region" description="Helical" evidence="1">
    <location>
        <begin position="116"/>
        <end position="137"/>
    </location>
</feature>
<proteinExistence type="predicted"/>
<reference evidence="3" key="1">
    <citation type="journal article" date="2019" name="Int. J. Syst. Evol. Microbiol.">
        <title>The Global Catalogue of Microorganisms (GCM) 10K type strain sequencing project: providing services to taxonomists for standard genome sequencing and annotation.</title>
        <authorList>
            <consortium name="The Broad Institute Genomics Platform"/>
            <consortium name="The Broad Institute Genome Sequencing Center for Infectious Disease"/>
            <person name="Wu L."/>
            <person name="Ma J."/>
        </authorList>
    </citation>
    <scope>NUCLEOTIDE SEQUENCE [LARGE SCALE GENOMIC DNA]</scope>
    <source>
        <strain evidence="3">JCM 18077</strain>
    </source>
</reference>
<gene>
    <name evidence="2" type="ORF">GCM10023217_08140</name>
</gene>
<dbReference type="EMBL" id="BAABIE010000003">
    <property type="protein sequence ID" value="GAA4742165.1"/>
    <property type="molecule type" value="Genomic_DNA"/>
</dbReference>
<keyword evidence="1" id="KW-1133">Transmembrane helix</keyword>
<dbReference type="RefSeq" id="WP_345312531.1">
    <property type="nucleotide sequence ID" value="NZ_BAABIE010000003.1"/>
</dbReference>
<feature type="transmembrane region" description="Helical" evidence="1">
    <location>
        <begin position="184"/>
        <end position="206"/>
    </location>
</feature>
<accession>A0ABP8Z006</accession>
<evidence type="ECO:0000313" key="3">
    <source>
        <dbReference type="Proteomes" id="UP001500822"/>
    </source>
</evidence>
<evidence type="ECO:0000313" key="2">
    <source>
        <dbReference type="EMBL" id="GAA4742165.1"/>
    </source>
</evidence>
<feature type="transmembrane region" description="Helical" evidence="1">
    <location>
        <begin position="149"/>
        <end position="172"/>
    </location>
</feature>
<keyword evidence="1" id="KW-0812">Transmembrane</keyword>
<sequence length="220" mass="23844">MTYPSSWGQPGDGEPIPTQAELDAQDLAELAANRERSDLTSHYPRPKSDPGPPPWTLTTGAVYAWYLAAASALVCIVYGFATLGSEMDRLEARLKPQMADVTTIDADATASSMASFWPPALLVGWVIALGITYPLLMSIAKHHSRNLRSIYAAVSVLVILFVPLVADLLFAYPEVSIAYRVLSWVSVGALIASVVLTFIGGAGRWLPASTRIKPSRVWRE</sequence>
<dbReference type="Proteomes" id="UP001500822">
    <property type="component" value="Unassembled WGS sequence"/>
</dbReference>
<feature type="transmembrane region" description="Helical" evidence="1">
    <location>
        <begin position="63"/>
        <end position="81"/>
    </location>
</feature>